<keyword evidence="3" id="KW-1185">Reference proteome</keyword>
<dbReference type="KEGG" id="npz:ACX27_27320"/>
<evidence type="ECO:0000313" key="2">
    <source>
        <dbReference type="EMBL" id="ALF55722.1"/>
    </source>
</evidence>
<name>A0A0M4SQ93_9NOSO</name>
<reference evidence="3" key="1">
    <citation type="submission" date="2015-07" db="EMBL/GenBank/DDBJ databases">
        <title>Genome Of Nitrogen-Fixing Cyanobacterium Nostoc piscinale CENA21 From Solimoes/Amazon River Floodplain Sediments And Comparative Genomics To Uncover Biosynthetic Natural Products Potential.</title>
        <authorList>
            <person name="Leao T.F."/>
            <person name="Leao P.N."/>
            <person name="Guimaraes P.I."/>
            <person name="de Melo A.G.C."/>
            <person name="Ramos R.T.J."/>
            <person name="Silva A."/>
            <person name="Fiore M.F."/>
            <person name="Schneider M.P.C."/>
        </authorList>
    </citation>
    <scope>NUCLEOTIDE SEQUENCE [LARGE SCALE GENOMIC DNA]</scope>
    <source>
        <strain evidence="3">CENA21</strain>
    </source>
</reference>
<dbReference type="EMBL" id="CP012036">
    <property type="protein sequence ID" value="ALF55722.1"/>
    <property type="molecule type" value="Genomic_DNA"/>
</dbReference>
<proteinExistence type="predicted"/>
<dbReference type="PATRIC" id="fig|224013.5.peg.6536"/>
<feature type="domain" description="WDGH" evidence="1">
    <location>
        <begin position="147"/>
        <end position="228"/>
    </location>
</feature>
<dbReference type="Proteomes" id="UP000062645">
    <property type="component" value="Chromosome"/>
</dbReference>
<dbReference type="STRING" id="224013.ACX27_27320"/>
<dbReference type="AlphaFoldDB" id="A0A0M4SQ93"/>
<sequence>MKQLTKLFELGRYKAEVRSPSERFPDLGYSITIFEDDSPVHGLHRDSEEEAVATAKKTLSSWYEIGEAKPKTLTAMTLTSEQIKAMHGNGGYWCQGDAVHIQSNDELGAISQYRLKMSQGSIGITSNLETLDAYKAKVANVAKNLAYSERNKMLAAYCRLAFTSGLTVGIGQDDSESEEWRNIIFIDTPNGQVSFHIHSSELPLFSFLPPYTRKWDGHDTETKWQRLLGLAKGEFEVPNDFDGDDV</sequence>
<evidence type="ECO:0000313" key="3">
    <source>
        <dbReference type="Proteomes" id="UP000062645"/>
    </source>
</evidence>
<dbReference type="Pfam" id="PF25311">
    <property type="entry name" value="WDGH"/>
    <property type="match status" value="1"/>
</dbReference>
<accession>A0A0M4SQ93</accession>
<evidence type="ECO:0000259" key="1">
    <source>
        <dbReference type="Pfam" id="PF25311"/>
    </source>
</evidence>
<dbReference type="RefSeq" id="WP_062297153.1">
    <property type="nucleotide sequence ID" value="NZ_CP012036.1"/>
</dbReference>
<gene>
    <name evidence="2" type="ORF">ACX27_27320</name>
</gene>
<protein>
    <recommendedName>
        <fullName evidence="1">WDGH domain-containing protein</fullName>
    </recommendedName>
</protein>
<dbReference type="InterPro" id="IPR057362">
    <property type="entry name" value="WDGH"/>
</dbReference>
<organism evidence="2 3">
    <name type="scientific">Nostoc piscinale CENA21</name>
    <dbReference type="NCBI Taxonomy" id="224013"/>
    <lineage>
        <taxon>Bacteria</taxon>
        <taxon>Bacillati</taxon>
        <taxon>Cyanobacteriota</taxon>
        <taxon>Cyanophyceae</taxon>
        <taxon>Nostocales</taxon>
        <taxon>Nostocaceae</taxon>
        <taxon>Nostoc</taxon>
    </lineage>
</organism>
<reference evidence="2 3" key="2">
    <citation type="journal article" date="2016" name="Genome Announc.">
        <title>Draft Genome Sequence of the N2-Fixing Cyanobacterium Nostoc piscinale CENA21, Isolated from the Brazilian Amazon Floodplain.</title>
        <authorList>
            <person name="Leao T."/>
            <person name="Guimaraes P.I."/>
            <person name="de Melo A.G."/>
            <person name="Ramos R.T."/>
            <person name="Leao P.N."/>
            <person name="Silva A."/>
            <person name="Fiore M.F."/>
            <person name="Schneider M.P."/>
        </authorList>
    </citation>
    <scope>NUCLEOTIDE SEQUENCE [LARGE SCALE GENOMIC DNA]</scope>
    <source>
        <strain evidence="2 3">CENA21</strain>
    </source>
</reference>
<dbReference type="OrthoDB" id="3078601at2"/>